<dbReference type="EMBL" id="MK518352">
    <property type="protein sequence ID" value="QDR24594.1"/>
    <property type="molecule type" value="Genomic_DNA"/>
</dbReference>
<dbReference type="RefSeq" id="YP_009684508.1">
    <property type="nucleotide sequence ID" value="NC_044407.1"/>
</dbReference>
<dbReference type="PROSITE" id="PS00632">
    <property type="entry name" value="RIBOSOMAL_S4"/>
    <property type="match status" value="1"/>
</dbReference>
<dbReference type="GO" id="GO:0042274">
    <property type="term" value="P:ribosomal small subunit biogenesis"/>
    <property type="evidence" value="ECO:0007669"/>
    <property type="project" value="TreeGrafter"/>
</dbReference>
<dbReference type="InterPro" id="IPR036986">
    <property type="entry name" value="S4_RNA-bd_sf"/>
</dbReference>
<geneLocation type="chloroplast" evidence="11"/>
<dbReference type="NCBIfam" id="NF003717">
    <property type="entry name" value="PRK05327.1"/>
    <property type="match status" value="1"/>
</dbReference>
<dbReference type="Pfam" id="PF00163">
    <property type="entry name" value="Ribosomal_S4"/>
    <property type="match status" value="1"/>
</dbReference>
<comment type="function">
    <text evidence="6">With S5 and S12 plays an important role in translational accuracy.</text>
</comment>
<keyword evidence="11" id="KW-0150">Chloroplast</keyword>
<evidence type="ECO:0000256" key="5">
    <source>
        <dbReference type="ARBA" id="ARBA00023274"/>
    </source>
</evidence>
<comment type="subunit">
    <text evidence="6">Part of the 30S ribosomal subunit. Contacts protein S5. The interaction surface between S4 and S5 is involved in control of translational fidelity.</text>
</comment>
<evidence type="ECO:0000256" key="7">
    <source>
        <dbReference type="RuleBase" id="RU003699"/>
    </source>
</evidence>
<organism evidence="11">
    <name type="scientific">Florenciella parvula</name>
    <dbReference type="NCBI Taxonomy" id="236787"/>
    <lineage>
        <taxon>Eukaryota</taxon>
        <taxon>Sar</taxon>
        <taxon>Stramenopiles</taxon>
        <taxon>Ochrophyta</taxon>
        <taxon>Dictyochophyceae</taxon>
        <taxon>Florenciellales</taxon>
        <taxon>Florenciella</taxon>
    </lineage>
</organism>
<dbReference type="SMART" id="SM01390">
    <property type="entry name" value="Ribosomal_S4"/>
    <property type="match status" value="1"/>
</dbReference>
<dbReference type="GO" id="GO:0009507">
    <property type="term" value="C:chloroplast"/>
    <property type="evidence" value="ECO:0007669"/>
    <property type="project" value="UniProtKB-SubCell"/>
</dbReference>
<dbReference type="SMART" id="SM00363">
    <property type="entry name" value="S4"/>
    <property type="match status" value="1"/>
</dbReference>
<dbReference type="GO" id="GO:0003735">
    <property type="term" value="F:structural constituent of ribosome"/>
    <property type="evidence" value="ECO:0007669"/>
    <property type="project" value="InterPro"/>
</dbReference>
<dbReference type="PANTHER" id="PTHR11831">
    <property type="entry name" value="30S 40S RIBOSOMAL PROTEIN"/>
    <property type="match status" value="1"/>
</dbReference>
<protein>
    <recommendedName>
        <fullName evidence="6">Small ribosomal subunit protein uS4c</fullName>
    </recommendedName>
</protein>
<dbReference type="FunFam" id="3.10.290.10:FF:000001">
    <property type="entry name" value="30S ribosomal protein S4"/>
    <property type="match status" value="1"/>
</dbReference>
<dbReference type="InterPro" id="IPR002942">
    <property type="entry name" value="S4_RNA-bd"/>
</dbReference>
<dbReference type="HAMAP" id="MF_01306_B">
    <property type="entry name" value="Ribosomal_uS4_B"/>
    <property type="match status" value="1"/>
</dbReference>
<keyword evidence="2 6" id="KW-0699">rRNA-binding</keyword>
<evidence type="ECO:0000256" key="4">
    <source>
        <dbReference type="ARBA" id="ARBA00022980"/>
    </source>
</evidence>
<keyword evidence="5 6" id="KW-0687">Ribonucleoprotein</keyword>
<evidence type="ECO:0000256" key="6">
    <source>
        <dbReference type="HAMAP-Rule" id="MF_01306"/>
    </source>
</evidence>
<accession>A0A516ZA64</accession>
<name>A0A516ZA64_9STRA</name>
<evidence type="ECO:0000256" key="8">
    <source>
        <dbReference type="SAM" id="MobiDB-lite"/>
    </source>
</evidence>
<dbReference type="PANTHER" id="PTHR11831:SF4">
    <property type="entry name" value="SMALL RIBOSOMAL SUBUNIT PROTEIN US4M"/>
    <property type="match status" value="1"/>
</dbReference>
<dbReference type="GO" id="GO:0019843">
    <property type="term" value="F:rRNA binding"/>
    <property type="evidence" value="ECO:0007669"/>
    <property type="project" value="UniProtKB-UniRule"/>
</dbReference>
<dbReference type="Pfam" id="PF01479">
    <property type="entry name" value="S4"/>
    <property type="match status" value="1"/>
</dbReference>
<reference evidence="11" key="1">
    <citation type="journal article" date="2019" name="J. Phycol.">
        <title>Dictyochophyceae plastid genomes reveal unusual variability of their organization.</title>
        <authorList>
            <person name="Han K.Y."/>
            <person name="Maciszewski K."/>
            <person name="Graf L."/>
            <person name="Yang J.H."/>
            <person name="Andersen R.A."/>
            <person name="Karnkowska A."/>
            <person name="Yoon H.S."/>
        </authorList>
    </citation>
    <scope>NUCLEOTIDE SEQUENCE</scope>
</reference>
<gene>
    <name evidence="6 11" type="primary">rps4</name>
</gene>
<comment type="subcellular location">
    <subcellularLocation>
        <location evidence="6">Plastid</location>
        <location evidence="6">Chloroplast</location>
    </subcellularLocation>
</comment>
<evidence type="ECO:0000256" key="3">
    <source>
        <dbReference type="ARBA" id="ARBA00022884"/>
    </source>
</evidence>
<dbReference type="AlphaFoldDB" id="A0A516ZA64"/>
<sequence>MSRYRGPRLRIIRRLGDLPGFTSKTTERTYPPGQHGAGKAGKKSSLSEYGIRLQEKQKLRYNYGLSERQLFSYVKEARRLPGATGSILLQLLEMRLDSVVFRLGMAPTIPSARQMITHGGLKVNGKKVSIPSFQCKPKDSIEAKSKSVKDMITNSMEGISREIPSHLEFDKDNLKGNVLSIINRDDVGLQINELLIVEFYSRR</sequence>
<dbReference type="InterPro" id="IPR001912">
    <property type="entry name" value="Ribosomal_uS4_N"/>
</dbReference>
<evidence type="ECO:0000259" key="10">
    <source>
        <dbReference type="SMART" id="SM01390"/>
    </source>
</evidence>
<dbReference type="GO" id="GO:0006412">
    <property type="term" value="P:translation"/>
    <property type="evidence" value="ECO:0007669"/>
    <property type="project" value="UniProtKB-UniRule"/>
</dbReference>
<dbReference type="InterPro" id="IPR005709">
    <property type="entry name" value="Ribosomal_uS4_bac-type"/>
</dbReference>
<keyword evidence="4 6" id="KW-0689">Ribosomal protein</keyword>
<evidence type="ECO:0000256" key="2">
    <source>
        <dbReference type="ARBA" id="ARBA00022730"/>
    </source>
</evidence>
<dbReference type="CDD" id="cd00165">
    <property type="entry name" value="S4"/>
    <property type="match status" value="1"/>
</dbReference>
<proteinExistence type="inferred from homology"/>
<dbReference type="PROSITE" id="PS50889">
    <property type="entry name" value="S4"/>
    <property type="match status" value="1"/>
</dbReference>
<dbReference type="InterPro" id="IPR022801">
    <property type="entry name" value="Ribosomal_uS4"/>
</dbReference>
<comment type="similarity">
    <text evidence="1 6 7">Belongs to the universal ribosomal protein uS4 family.</text>
</comment>
<dbReference type="Gene3D" id="1.10.1050.10">
    <property type="entry name" value="Ribosomal Protein S4 Delta 41, Chain A, domain 1"/>
    <property type="match status" value="1"/>
</dbReference>
<keyword evidence="11" id="KW-0934">Plastid</keyword>
<comment type="function">
    <text evidence="6">One of the primary rRNA binding proteins, it binds directly to 16S rRNA where it nucleates assembly of the body of the 30S subunit.</text>
</comment>
<dbReference type="InterPro" id="IPR018079">
    <property type="entry name" value="Ribosomal_uS4_CS"/>
</dbReference>
<evidence type="ECO:0000313" key="11">
    <source>
        <dbReference type="EMBL" id="QDR24594.1"/>
    </source>
</evidence>
<evidence type="ECO:0000256" key="1">
    <source>
        <dbReference type="ARBA" id="ARBA00007465"/>
    </source>
</evidence>
<dbReference type="NCBIfam" id="TIGR01017">
    <property type="entry name" value="rpsD_bact"/>
    <property type="match status" value="1"/>
</dbReference>
<evidence type="ECO:0000259" key="9">
    <source>
        <dbReference type="SMART" id="SM00363"/>
    </source>
</evidence>
<feature type="domain" description="Small ribosomal subunit protein uS4 N-terminal" evidence="10">
    <location>
        <begin position="3"/>
        <end position="93"/>
    </location>
</feature>
<dbReference type="GO" id="GO:0015935">
    <property type="term" value="C:small ribosomal subunit"/>
    <property type="evidence" value="ECO:0007669"/>
    <property type="project" value="InterPro"/>
</dbReference>
<dbReference type="GeneID" id="41657460"/>
<dbReference type="FunFam" id="1.10.1050.10:FF:000002">
    <property type="entry name" value="30S ribosomal protein S4, chloroplastic"/>
    <property type="match status" value="1"/>
</dbReference>
<keyword evidence="3 6" id="KW-0694">RNA-binding</keyword>
<feature type="domain" description="RNA-binding S4" evidence="9">
    <location>
        <begin position="94"/>
        <end position="164"/>
    </location>
</feature>
<dbReference type="Gene3D" id="3.10.290.10">
    <property type="entry name" value="RNA-binding S4 domain"/>
    <property type="match status" value="1"/>
</dbReference>
<dbReference type="SUPFAM" id="SSF55174">
    <property type="entry name" value="Alpha-L RNA-binding motif"/>
    <property type="match status" value="1"/>
</dbReference>
<feature type="region of interest" description="Disordered" evidence="8">
    <location>
        <begin position="19"/>
        <end position="43"/>
    </location>
</feature>